<dbReference type="GO" id="GO:0009675">
    <property type="term" value="F:high-affinity sulfate:proton symporter activity"/>
    <property type="evidence" value="ECO:0007669"/>
    <property type="project" value="TreeGrafter"/>
</dbReference>
<reference evidence="11" key="1">
    <citation type="submission" date="2021-01" db="EMBL/GenBank/DDBJ databases">
        <title>Lacisediminihabitans sp. nov. strain G11-30, isolated from Antarctic Soil.</title>
        <authorList>
            <person name="Li J."/>
        </authorList>
    </citation>
    <scope>NUCLEOTIDE SEQUENCE</scope>
    <source>
        <strain evidence="11">G11-30</strain>
    </source>
</reference>
<evidence type="ECO:0000256" key="10">
    <source>
        <dbReference type="SAM" id="Phobius"/>
    </source>
</evidence>
<feature type="transmembrane region" description="Helical" evidence="10">
    <location>
        <begin position="171"/>
        <end position="190"/>
    </location>
</feature>
<evidence type="ECO:0000313" key="12">
    <source>
        <dbReference type="Proteomes" id="UP000636458"/>
    </source>
</evidence>
<feature type="transmembrane region" description="Helical" evidence="10">
    <location>
        <begin position="74"/>
        <end position="103"/>
    </location>
</feature>
<evidence type="ECO:0000256" key="7">
    <source>
        <dbReference type="ARBA" id="ARBA00022989"/>
    </source>
</evidence>
<evidence type="ECO:0000256" key="8">
    <source>
        <dbReference type="ARBA" id="ARBA00023032"/>
    </source>
</evidence>
<keyword evidence="12" id="KW-1185">Reference proteome</keyword>
<keyword evidence="3" id="KW-1003">Cell membrane</keyword>
<evidence type="ECO:0000313" key="11">
    <source>
        <dbReference type="EMBL" id="MBK4347222.1"/>
    </source>
</evidence>
<dbReference type="PANTHER" id="PTHR37468:SF1">
    <property type="entry name" value="SULFATE TRANSPORTER CYSZ"/>
    <property type="match status" value="1"/>
</dbReference>
<proteinExistence type="predicted"/>
<keyword evidence="7 10" id="KW-1133">Transmembrane helix</keyword>
<comment type="subcellular location">
    <subcellularLocation>
        <location evidence="1">Membrane</location>
        <topology evidence="1">Multi-pass membrane protein</topology>
    </subcellularLocation>
</comment>
<dbReference type="GO" id="GO:0019344">
    <property type="term" value="P:cysteine biosynthetic process"/>
    <property type="evidence" value="ECO:0007669"/>
    <property type="project" value="TreeGrafter"/>
</dbReference>
<evidence type="ECO:0000256" key="1">
    <source>
        <dbReference type="ARBA" id="ARBA00004141"/>
    </source>
</evidence>
<keyword evidence="9 10" id="KW-0472">Membrane</keyword>
<evidence type="ECO:0000256" key="5">
    <source>
        <dbReference type="ARBA" id="ARBA00022605"/>
    </source>
</evidence>
<dbReference type="Pfam" id="PF07264">
    <property type="entry name" value="EI24"/>
    <property type="match status" value="1"/>
</dbReference>
<feature type="transmembrane region" description="Helical" evidence="10">
    <location>
        <begin position="28"/>
        <end position="54"/>
    </location>
</feature>
<keyword evidence="8" id="KW-0764">Sulfate transport</keyword>
<dbReference type="EMBL" id="JAEPES010000002">
    <property type="protein sequence ID" value="MBK4347222.1"/>
    <property type="molecule type" value="Genomic_DNA"/>
</dbReference>
<protein>
    <submittedName>
        <fullName evidence="11">EI24 domain-containing protein</fullName>
    </submittedName>
</protein>
<keyword evidence="5" id="KW-0028">Amino-acid biosynthesis</keyword>
<dbReference type="AlphaFoldDB" id="A0A934VXR6"/>
<dbReference type="GO" id="GO:0000103">
    <property type="term" value="P:sulfate assimilation"/>
    <property type="evidence" value="ECO:0007669"/>
    <property type="project" value="TreeGrafter"/>
</dbReference>
<dbReference type="RefSeq" id="WP_200555587.1">
    <property type="nucleotide sequence ID" value="NZ_JAEPES010000002.1"/>
</dbReference>
<sequence>MPSPVRDFVGGMAYLGRGLRVWATSPRLMLLGVIPAFIVGVVYVAAIVVLAVNLDTVVAWLTPFAAGWVEPWRAGIHLAVGVALIAAVVLLAVSTYAAVTLAVGDPFFERIWHGVEVRAGGAPAELDESVWRSLRRGLGNGIRLLVVAVLVAVFVFVVGLVPVVGPVAGPVIGAITGGWVLAIELSGYAFDARGLSLKERRRMLGARRARTLGFGVLTYVLFLVPLAGLALMPAAVAGATLLARDAVAGPGRSG</sequence>
<keyword evidence="4" id="KW-0997">Cell inner membrane</keyword>
<dbReference type="PANTHER" id="PTHR37468">
    <property type="entry name" value="SULFATE TRANSPORTER CYSZ"/>
    <property type="match status" value="1"/>
</dbReference>
<dbReference type="GO" id="GO:0005886">
    <property type="term" value="C:plasma membrane"/>
    <property type="evidence" value="ECO:0007669"/>
    <property type="project" value="TreeGrafter"/>
</dbReference>
<feature type="transmembrane region" description="Helical" evidence="10">
    <location>
        <begin position="211"/>
        <end position="232"/>
    </location>
</feature>
<dbReference type="InterPro" id="IPR050480">
    <property type="entry name" value="CysZ-like"/>
</dbReference>
<evidence type="ECO:0000256" key="3">
    <source>
        <dbReference type="ARBA" id="ARBA00022475"/>
    </source>
</evidence>
<name>A0A934VXR6_9MICO</name>
<dbReference type="Proteomes" id="UP000636458">
    <property type="component" value="Unassembled WGS sequence"/>
</dbReference>
<organism evidence="11 12">
    <name type="scientific">Lacisediminihabitans changchengi</name>
    <dbReference type="NCBI Taxonomy" id="2787634"/>
    <lineage>
        <taxon>Bacteria</taxon>
        <taxon>Bacillati</taxon>
        <taxon>Actinomycetota</taxon>
        <taxon>Actinomycetes</taxon>
        <taxon>Micrococcales</taxon>
        <taxon>Microbacteriaceae</taxon>
        <taxon>Lacisediminihabitans</taxon>
    </lineage>
</organism>
<evidence type="ECO:0000256" key="9">
    <source>
        <dbReference type="ARBA" id="ARBA00023136"/>
    </source>
</evidence>
<comment type="caution">
    <text evidence="11">The sequence shown here is derived from an EMBL/GenBank/DDBJ whole genome shotgun (WGS) entry which is preliminary data.</text>
</comment>
<gene>
    <name evidence="11" type="ORF">IV501_06210</name>
</gene>
<accession>A0A934VXR6</accession>
<evidence type="ECO:0000256" key="4">
    <source>
        <dbReference type="ARBA" id="ARBA00022519"/>
    </source>
</evidence>
<keyword evidence="2" id="KW-0813">Transport</keyword>
<keyword evidence="6 10" id="KW-0812">Transmembrane</keyword>
<evidence type="ECO:0000256" key="2">
    <source>
        <dbReference type="ARBA" id="ARBA00022448"/>
    </source>
</evidence>
<evidence type="ECO:0000256" key="6">
    <source>
        <dbReference type="ARBA" id="ARBA00022692"/>
    </source>
</evidence>
<feature type="transmembrane region" description="Helical" evidence="10">
    <location>
        <begin position="142"/>
        <end position="165"/>
    </location>
</feature>
<dbReference type="InterPro" id="IPR059112">
    <property type="entry name" value="CysZ/EI24"/>
</dbReference>